<evidence type="ECO:0000256" key="1">
    <source>
        <dbReference type="SAM" id="MobiDB-lite"/>
    </source>
</evidence>
<sequence length="47" mass="5273">MRPVGRRDRDRGSTVPATIGHGQFDRRTREFVERTLDGVIPAMGYAA</sequence>
<comment type="caution">
    <text evidence="2">The sequence shown here is derived from an EMBL/GenBank/DDBJ whole genome shotgun (WGS) entry which is preliminary data.</text>
</comment>
<name>S4MKT0_9ACTN</name>
<protein>
    <submittedName>
        <fullName evidence="2">Uncharacterized protein</fullName>
    </submittedName>
</protein>
<evidence type="ECO:0000313" key="2">
    <source>
        <dbReference type="EMBL" id="EPJ40163.1"/>
    </source>
</evidence>
<dbReference type="AlphaFoldDB" id="S4MKT0"/>
<feature type="region of interest" description="Disordered" evidence="1">
    <location>
        <begin position="1"/>
        <end position="22"/>
    </location>
</feature>
<dbReference type="Proteomes" id="UP000015001">
    <property type="component" value="Unassembled WGS sequence"/>
</dbReference>
<keyword evidence="3" id="KW-1185">Reference proteome</keyword>
<feature type="compositionally biased region" description="Basic and acidic residues" evidence="1">
    <location>
        <begin position="1"/>
        <end position="12"/>
    </location>
</feature>
<dbReference type="HOGENOM" id="CLU_3173478_0_0_11"/>
<dbReference type="PATRIC" id="fig|1283301.3.peg.2760"/>
<evidence type="ECO:0000313" key="3">
    <source>
        <dbReference type="Proteomes" id="UP000015001"/>
    </source>
</evidence>
<accession>S4MKT0</accession>
<gene>
    <name evidence="2" type="ORF">STAFG_2788</name>
</gene>
<dbReference type="EMBL" id="AOPY01001388">
    <property type="protein sequence ID" value="EPJ40163.1"/>
    <property type="molecule type" value="Genomic_DNA"/>
</dbReference>
<organism evidence="2 3">
    <name type="scientific">Streptomyces afghaniensis 772</name>
    <dbReference type="NCBI Taxonomy" id="1283301"/>
    <lineage>
        <taxon>Bacteria</taxon>
        <taxon>Bacillati</taxon>
        <taxon>Actinomycetota</taxon>
        <taxon>Actinomycetes</taxon>
        <taxon>Kitasatosporales</taxon>
        <taxon>Streptomycetaceae</taxon>
        <taxon>Streptomyces</taxon>
    </lineage>
</organism>
<reference evidence="2 3" key="1">
    <citation type="submission" date="2013-02" db="EMBL/GenBank/DDBJ databases">
        <title>Draft Genome Sequence of Streptomyces afghaniensis, Which Produces Compounds of the Julimycin B-Complex.</title>
        <authorList>
            <person name="Gruening B.A."/>
            <person name="Praeg A."/>
            <person name="Erxleben A."/>
            <person name="Guenther S."/>
            <person name="Fiedler H.-P."/>
            <person name="Goodfellow M."/>
            <person name="Mueller M."/>
        </authorList>
    </citation>
    <scope>NUCLEOTIDE SEQUENCE [LARGE SCALE GENOMIC DNA]</scope>
    <source>
        <strain evidence="2 3">772</strain>
    </source>
</reference>
<proteinExistence type="predicted"/>